<dbReference type="RefSeq" id="WP_012060741.1">
    <property type="nucleotide sequence ID" value="NZ_CP053893.1"/>
</dbReference>
<evidence type="ECO:0000313" key="3">
    <source>
        <dbReference type="Proteomes" id="UP000631418"/>
    </source>
</evidence>
<sequence>MELNLAKTLTTEEKISLFKGNLLEKYKANKVIDEWIKNDNMLSYDNLIKKLELEGIDFEKFATIVSEKEIDNQEVSYAKWYELYKNIISEYSNVQNYNFYNEESIMYFLNAFIYWCNVQLNKEICKYNNIKIHSNQIDGILSNIGKNLFNICSKTIVYEYYNQEKQNFKFYNVSNFKNVSDLQKFFAKYPVMLRRLVVKVECLLNTYIESFFRIDRDFKEITEKLDIKLGNIITNITGNLGDTHEKGKFVIKYEFNNTTKIIYKPKDLNIAKKFYNIISWINKNCDCEKIAIPNNYYNSDYTVEEYIEATPCENEDQIMRYYERLGQLIAITFLLSGNDFHKENIVANGEFPYLIDLETLFNQPITIQAKDIFDYNNLRIQDSINRTSFLPSNSGLADENGNGIDISGLSYKDQKLPYKILKLMGGVDNPRFDYVECEIKAQNNIPILDKQKIGYIKYKSCIKEGFLKLSKFIIKNKFEFLKQIEVFKNTKVRQLMRSTINYARILEYASHPKYTVSMLNFQKMVYYMWEYPFNDKRLITSEVEDLLYDDIPLFKTITTSRDLIDSKGRIIKNYFNKSALDHVKERIINFDEKSVNRQLDYLNIAINNSKNVIDKKLRMKNELYKFNKSLVKDVKCENLDILLNDINQLIEYFSIKYENQCIWENLINGKIKLESGYSKGILGIYYYLYMYNNVNGNSSNNLKEIIAVFSNEKFLNLGLFNNKIQDLLDFLSIIDCTLGNTFNTDILNLKSRINEVLNKQLDNGKLSLSMTIKSIKVLGKLYIVNKSYDLKKTISKLKDNLEIQLLTEGLTNLKYDNDVSVIDLLDCIILINSIYPNKEFNFNLEYIKELNNKYFEQIYKLESIEFYNNKEYRNIIRSLSLNISNNHIEYNQLKRFVLKIIKEKEIDENIIFIIDILINLYLKNKDQEIKKVLDEKMKDLEQYYAITNNYPIDEMNHFKNLSIENGLSGIGYEILRYFNNRIPSIINMI</sequence>
<dbReference type="EMBL" id="JADOEF010000001">
    <property type="protein sequence ID" value="MBF7808660.1"/>
    <property type="molecule type" value="Genomic_DNA"/>
</dbReference>
<dbReference type="CDD" id="cd04792">
    <property type="entry name" value="LanM-like"/>
    <property type="match status" value="1"/>
</dbReference>
<dbReference type="Pfam" id="PF13575">
    <property type="entry name" value="DUF4135"/>
    <property type="match status" value="1"/>
</dbReference>
<comment type="caution">
    <text evidence="2">The sequence shown here is derived from an EMBL/GenBank/DDBJ whole genome shotgun (WGS) entry which is preliminary data.</text>
</comment>
<accession>A0AAE2UXM8</accession>
<organism evidence="2 3">
    <name type="scientific">Clostridium beijerinckii</name>
    <name type="common">Clostridium MP</name>
    <dbReference type="NCBI Taxonomy" id="1520"/>
    <lineage>
        <taxon>Bacteria</taxon>
        <taxon>Bacillati</taxon>
        <taxon>Bacillota</taxon>
        <taxon>Clostridia</taxon>
        <taxon>Eubacteriales</taxon>
        <taxon>Clostridiaceae</taxon>
        <taxon>Clostridium</taxon>
    </lineage>
</organism>
<reference evidence="2" key="1">
    <citation type="submission" date="2020-11" db="EMBL/GenBank/DDBJ databases">
        <authorList>
            <person name="Thieme N."/>
            <person name="Liebl W."/>
            <person name="Zverlov V."/>
        </authorList>
    </citation>
    <scope>NUCLEOTIDE SEQUENCE</scope>
    <source>
        <strain evidence="2">NT08</strain>
    </source>
</reference>
<dbReference type="InterPro" id="IPR025410">
    <property type="entry name" value="Lant_dehyd"/>
</dbReference>
<protein>
    <submittedName>
        <fullName evidence="2">Type 2 lantipeptide synthetase LanM family protein</fullName>
    </submittedName>
</protein>
<dbReference type="Proteomes" id="UP000631418">
    <property type="component" value="Unassembled WGS sequence"/>
</dbReference>
<dbReference type="PIRSF" id="PIRSF037228">
    <property type="entry name" value="Lant_mod_RumM"/>
    <property type="match status" value="1"/>
</dbReference>
<feature type="domain" description="Lantibiotic biosynthesis protein dehydration" evidence="1">
    <location>
        <begin position="189"/>
        <end position="556"/>
    </location>
</feature>
<dbReference type="AlphaFoldDB" id="A0AAE2UXM8"/>
<name>A0AAE2UXM8_CLOBE</name>
<evidence type="ECO:0000259" key="1">
    <source>
        <dbReference type="Pfam" id="PF13575"/>
    </source>
</evidence>
<dbReference type="SMR" id="A0AAE2UXM8"/>
<evidence type="ECO:0000313" key="2">
    <source>
        <dbReference type="EMBL" id="MBF7808660.1"/>
    </source>
</evidence>
<proteinExistence type="predicted"/>
<dbReference type="InterPro" id="IPR017146">
    <property type="entry name" value="Lanti_2_LanM"/>
</dbReference>
<dbReference type="NCBIfam" id="TIGR03897">
    <property type="entry name" value="lanti_2_LanM"/>
    <property type="match status" value="1"/>
</dbReference>
<gene>
    <name evidence="2" type="ORF">IS491_08325</name>
</gene>